<dbReference type="EMBL" id="CAMXCT020000640">
    <property type="protein sequence ID" value="CAL1134893.1"/>
    <property type="molecule type" value="Genomic_DNA"/>
</dbReference>
<evidence type="ECO:0000256" key="3">
    <source>
        <dbReference type="ARBA" id="ARBA00022723"/>
    </source>
</evidence>
<dbReference type="PANTHER" id="PTHR11085:SF12">
    <property type="entry name" value="NAD-DEPENDENT PROTEIN DEACYLASE SIRTUIN-6"/>
    <property type="match status" value="1"/>
</dbReference>
<evidence type="ECO:0000313" key="10">
    <source>
        <dbReference type="EMBL" id="CAL1134893.1"/>
    </source>
</evidence>
<keyword evidence="4 7" id="KW-0862">Zinc</keyword>
<evidence type="ECO:0000256" key="7">
    <source>
        <dbReference type="PROSITE-ProRule" id="PRU00236"/>
    </source>
</evidence>
<comment type="similarity">
    <text evidence="6">Belongs to the sirtuin family. Class IV subfamily.</text>
</comment>
<keyword evidence="2" id="KW-0808">Transferase</keyword>
<dbReference type="Pfam" id="PF02146">
    <property type="entry name" value="SIR2"/>
    <property type="match status" value="1"/>
</dbReference>
<dbReference type="EC" id="2.3.1.286" evidence="1"/>
<dbReference type="AlphaFoldDB" id="A0A9P1BZV3"/>
<dbReference type="PANTHER" id="PTHR11085">
    <property type="entry name" value="NAD-DEPENDENT PROTEIN DEACYLASE SIRTUIN-5, MITOCHONDRIAL-RELATED"/>
    <property type="match status" value="1"/>
</dbReference>
<evidence type="ECO:0000313" key="11">
    <source>
        <dbReference type="Proteomes" id="UP001152797"/>
    </source>
</evidence>
<dbReference type="GO" id="GO:0005634">
    <property type="term" value="C:nucleus"/>
    <property type="evidence" value="ECO:0007669"/>
    <property type="project" value="TreeGrafter"/>
</dbReference>
<feature type="active site" description="Proton acceptor" evidence="7">
    <location>
        <position position="353"/>
    </location>
</feature>
<dbReference type="Proteomes" id="UP001152797">
    <property type="component" value="Unassembled WGS sequence"/>
</dbReference>
<dbReference type="EMBL" id="CAMXCT030000640">
    <property type="protein sequence ID" value="CAL4768830.1"/>
    <property type="molecule type" value="Genomic_DNA"/>
</dbReference>
<evidence type="ECO:0000256" key="5">
    <source>
        <dbReference type="ARBA" id="ARBA00023027"/>
    </source>
</evidence>
<comment type="caution">
    <text evidence="9">The sequence shown here is derived from an EMBL/GenBank/DDBJ whole genome shotgun (WGS) entry which is preliminary data.</text>
</comment>
<accession>A0A9P1BZV3</accession>
<dbReference type="InterPro" id="IPR050134">
    <property type="entry name" value="NAD-dep_sirtuin_deacylases"/>
</dbReference>
<evidence type="ECO:0000256" key="2">
    <source>
        <dbReference type="ARBA" id="ARBA00022679"/>
    </source>
</evidence>
<dbReference type="GO" id="GO:0017136">
    <property type="term" value="F:histone deacetylase activity, NAD-dependent"/>
    <property type="evidence" value="ECO:0007669"/>
    <property type="project" value="TreeGrafter"/>
</dbReference>
<reference evidence="9" key="1">
    <citation type="submission" date="2022-10" db="EMBL/GenBank/DDBJ databases">
        <authorList>
            <person name="Chen Y."/>
            <person name="Dougan E. K."/>
            <person name="Chan C."/>
            <person name="Rhodes N."/>
            <person name="Thang M."/>
        </authorList>
    </citation>
    <scope>NUCLEOTIDE SEQUENCE</scope>
</reference>
<dbReference type="Gene3D" id="3.40.50.1220">
    <property type="entry name" value="TPP-binding domain"/>
    <property type="match status" value="1"/>
</dbReference>
<name>A0A9P1BZV3_9DINO</name>
<evidence type="ECO:0000313" key="9">
    <source>
        <dbReference type="EMBL" id="CAI3981518.1"/>
    </source>
</evidence>
<dbReference type="InterPro" id="IPR003000">
    <property type="entry name" value="Sirtuin"/>
</dbReference>
<proteinExistence type="inferred from homology"/>
<reference evidence="10" key="2">
    <citation type="submission" date="2024-04" db="EMBL/GenBank/DDBJ databases">
        <authorList>
            <person name="Chen Y."/>
            <person name="Shah S."/>
            <person name="Dougan E. K."/>
            <person name="Thang M."/>
            <person name="Chan C."/>
        </authorList>
    </citation>
    <scope>NUCLEOTIDE SEQUENCE [LARGE SCALE GENOMIC DNA]</scope>
</reference>
<dbReference type="InterPro" id="IPR026590">
    <property type="entry name" value="Ssirtuin_cat_dom"/>
</dbReference>
<evidence type="ECO:0000256" key="6">
    <source>
        <dbReference type="ARBA" id="ARBA00038170"/>
    </source>
</evidence>
<dbReference type="Gene3D" id="2.20.28.200">
    <property type="match status" value="1"/>
</dbReference>
<keyword evidence="5" id="KW-0520">NAD</keyword>
<feature type="domain" description="Deacetylase sirtuin-type" evidence="8">
    <location>
        <begin position="238"/>
        <end position="426"/>
    </location>
</feature>
<dbReference type="PROSITE" id="PS50305">
    <property type="entry name" value="SIRTUIN"/>
    <property type="match status" value="1"/>
</dbReference>
<keyword evidence="11" id="KW-1185">Reference proteome</keyword>
<evidence type="ECO:0000256" key="1">
    <source>
        <dbReference type="ARBA" id="ARBA00012928"/>
    </source>
</evidence>
<organism evidence="9">
    <name type="scientific">Cladocopium goreaui</name>
    <dbReference type="NCBI Taxonomy" id="2562237"/>
    <lineage>
        <taxon>Eukaryota</taxon>
        <taxon>Sar</taxon>
        <taxon>Alveolata</taxon>
        <taxon>Dinophyceae</taxon>
        <taxon>Suessiales</taxon>
        <taxon>Symbiodiniaceae</taxon>
        <taxon>Cladocopium</taxon>
    </lineage>
</organism>
<dbReference type="GO" id="GO:0000122">
    <property type="term" value="P:negative regulation of transcription by RNA polymerase II"/>
    <property type="evidence" value="ECO:0007669"/>
    <property type="project" value="TreeGrafter"/>
</dbReference>
<evidence type="ECO:0000259" key="8">
    <source>
        <dbReference type="PROSITE" id="PS50305"/>
    </source>
</evidence>
<sequence length="426" mass="46911">MVQYLHFRILEFPLIIIHYHHHDLLQANFPHHRSPDGSPRLLKKSKAQGAVACRVRGSVLRVAGQTFGANVKVQLVAQVEADVVQGPSLLSRSGTAAAEVLVQSQERHFTATHSLQKYRSVQDDNLTACGDQGMRMDAVWIVSLSQFRLNEHEPLRLGFALDEVTGQGYHGRHGLRSCLGCQEAAAVAIANGKPPACAQCGRRDPKGRVDERQTKEFYCLACWSSYESDRLIEYFDSEAELHAKCQQLAEMISQARHVLAFTGAGISTGAGTLAATAKGVWDDMLMTWVWERPKSSASPGNILEQCVQATPGRTHLVLSRLWKDGILKHIISQNVDGLHRKSGIPAAALSELHGNIFVERCTKCGAEFERNFNTICSGGLTGRFCERGACQGPLRHSGVGFGDDLPQKILHRAWAQTDTRYRGGLK</sequence>
<feature type="binding site" evidence="7">
    <location>
        <position position="361"/>
    </location>
    <ligand>
        <name>Zn(2+)</name>
        <dbReference type="ChEBI" id="CHEBI:29105"/>
    </ligand>
</feature>
<dbReference type="SUPFAM" id="SSF52467">
    <property type="entry name" value="DHS-like NAD/FAD-binding domain"/>
    <property type="match status" value="1"/>
</dbReference>
<dbReference type="EMBL" id="CAMXCT010000640">
    <property type="protein sequence ID" value="CAI3981518.1"/>
    <property type="molecule type" value="Genomic_DNA"/>
</dbReference>
<gene>
    <name evidence="9" type="ORF">C1SCF055_LOCUS9298</name>
</gene>
<protein>
    <recommendedName>
        <fullName evidence="1">protein acetyllysine N-acetyltransferase</fullName>
        <ecNumber evidence="1">2.3.1.286</ecNumber>
    </recommendedName>
</protein>
<feature type="binding site" evidence="7">
    <location>
        <position position="390"/>
    </location>
    <ligand>
        <name>Zn(2+)</name>
        <dbReference type="ChEBI" id="CHEBI:29105"/>
    </ligand>
</feature>
<dbReference type="GO" id="GO:0070403">
    <property type="term" value="F:NAD+ binding"/>
    <property type="evidence" value="ECO:0007669"/>
    <property type="project" value="InterPro"/>
</dbReference>
<evidence type="ECO:0000256" key="4">
    <source>
        <dbReference type="ARBA" id="ARBA00022833"/>
    </source>
</evidence>
<dbReference type="OrthoDB" id="424302at2759"/>
<feature type="binding site" evidence="7">
    <location>
        <position position="385"/>
    </location>
    <ligand>
        <name>Zn(2+)</name>
        <dbReference type="ChEBI" id="CHEBI:29105"/>
    </ligand>
</feature>
<dbReference type="GO" id="GO:0046872">
    <property type="term" value="F:metal ion binding"/>
    <property type="evidence" value="ECO:0007669"/>
    <property type="project" value="UniProtKB-KW"/>
</dbReference>
<dbReference type="InterPro" id="IPR029035">
    <property type="entry name" value="DHS-like_NAD/FAD-binding_dom"/>
</dbReference>
<feature type="binding site" evidence="7">
    <location>
        <position position="364"/>
    </location>
    <ligand>
        <name>Zn(2+)</name>
        <dbReference type="ChEBI" id="CHEBI:29105"/>
    </ligand>
</feature>
<dbReference type="GO" id="GO:0003714">
    <property type="term" value="F:transcription corepressor activity"/>
    <property type="evidence" value="ECO:0007669"/>
    <property type="project" value="TreeGrafter"/>
</dbReference>
<keyword evidence="3 7" id="KW-0479">Metal-binding</keyword>